<protein>
    <submittedName>
        <fullName evidence="1">Uncharacterized protein</fullName>
    </submittedName>
</protein>
<organism evidence="1 2">
    <name type="scientific">Acidiphilium multivorum (strain DSM 11245 / JCM 8867 / NBRC 100883 / AIU 301)</name>
    <dbReference type="NCBI Taxonomy" id="926570"/>
    <lineage>
        <taxon>Bacteria</taxon>
        <taxon>Pseudomonadati</taxon>
        <taxon>Pseudomonadota</taxon>
        <taxon>Alphaproteobacteria</taxon>
        <taxon>Acetobacterales</taxon>
        <taxon>Acidocellaceae</taxon>
        <taxon>Acidiphilium</taxon>
    </lineage>
</organism>
<keyword evidence="1" id="KW-0614">Plasmid</keyword>
<evidence type="ECO:0000313" key="2">
    <source>
        <dbReference type="Proteomes" id="UP000007100"/>
    </source>
</evidence>
<dbReference type="RefSeq" id="WP_013641303.1">
    <property type="nucleotide sequence ID" value="NC_015188.1"/>
</dbReference>
<gene>
    <name evidence="1" type="ordered locus">ACMV_P4_00440</name>
</gene>
<evidence type="ECO:0000313" key="1">
    <source>
        <dbReference type="EMBL" id="BAJ83254.1"/>
    </source>
</evidence>
<geneLocation type="plasmid" evidence="1 2">
    <name>pACMV4</name>
</geneLocation>
<reference evidence="1 2" key="1">
    <citation type="submission" date="2010-12" db="EMBL/GenBank/DDBJ databases">
        <title>Whole genome sequence of Acidiphilium multivorum AIU301.</title>
        <authorList>
            <person name="Narita-Yamada S."/>
            <person name="Nakamura S."/>
            <person name="Ito N."/>
            <person name="Takarada H."/>
            <person name="Katano Y."/>
            <person name="Nakazawa H."/>
            <person name="Hosoyama A."/>
            <person name="Yamada R."/>
            <person name="Fujita N."/>
        </authorList>
    </citation>
    <scope>NUCLEOTIDE SEQUENCE [LARGE SCALE GENOMIC DNA]</scope>
    <source>
        <strain evidence="2">DSM 11245 / JCM 8867 / AIU301</strain>
        <plasmid evidence="1 2">pACMV4</plasmid>
    </source>
</reference>
<dbReference type="OrthoDB" id="7280993at2"/>
<dbReference type="EMBL" id="AP012039">
    <property type="protein sequence ID" value="BAJ83254.1"/>
    <property type="molecule type" value="Genomic_DNA"/>
</dbReference>
<dbReference type="KEGG" id="amv:ACMV_P4_00440"/>
<sequence length="70" mass="8090">MNHADTKTDDRNARHRQRIRASGAREVLFQLPEETLALIDDIKKRQRLPSRSQALLQLIERGKEAIQKSA</sequence>
<accession>F0J837</accession>
<dbReference type="HOGENOM" id="CLU_2748540_0_0_5"/>
<proteinExistence type="predicted"/>
<dbReference type="Proteomes" id="UP000007100">
    <property type="component" value="Plasmid pACMV4"/>
</dbReference>
<keyword evidence="2" id="KW-1185">Reference proteome</keyword>
<dbReference type="AlphaFoldDB" id="F0J837"/>
<name>F0J837_ACIMA</name>